<evidence type="ECO:0000313" key="4">
    <source>
        <dbReference type="Proteomes" id="UP001497525"/>
    </source>
</evidence>
<accession>A0AAV2SZV5</accession>
<evidence type="ECO:0000256" key="2">
    <source>
        <dbReference type="SAM" id="Phobius"/>
    </source>
</evidence>
<proteinExistence type="predicted"/>
<keyword evidence="2" id="KW-1133">Transmembrane helix</keyword>
<reference evidence="3" key="1">
    <citation type="submission" date="2024-06" db="EMBL/GenBank/DDBJ databases">
        <authorList>
            <person name="Liu X."/>
            <person name="Lenzi L."/>
            <person name="Haldenby T S."/>
            <person name="Uol C."/>
        </authorList>
    </citation>
    <scope>NUCLEOTIDE SEQUENCE</scope>
</reference>
<feature type="compositionally biased region" description="Basic residues" evidence="1">
    <location>
        <begin position="128"/>
        <end position="146"/>
    </location>
</feature>
<keyword evidence="2" id="KW-0472">Membrane</keyword>
<sequence length="222" mass="24647">MCESDDLVNVCGNYTDMPPQWGDTKKDADEAVLLTLGILVDLGIGTLFLLIIVLKYGEEIRYWMHARAAGRSKARERVVDYLRSSDHLLPNTQKATHPPAEEADKEESSEEELSVQPGATLMDTIARAKAKARQKRKSRRVSKKKSTTIPVKKPLEKKRPSPAVRSRLGTYRQAVNFLPISKAKPAERVTSSPDSASASSLYTAASIIGMTRPMPRWSPKKT</sequence>
<feature type="compositionally biased region" description="Acidic residues" evidence="1">
    <location>
        <begin position="101"/>
        <end position="113"/>
    </location>
</feature>
<organism evidence="3 4">
    <name type="scientific">Calicophoron daubneyi</name>
    <name type="common">Rumen fluke</name>
    <name type="synonym">Paramphistomum daubneyi</name>
    <dbReference type="NCBI Taxonomy" id="300641"/>
    <lineage>
        <taxon>Eukaryota</taxon>
        <taxon>Metazoa</taxon>
        <taxon>Spiralia</taxon>
        <taxon>Lophotrochozoa</taxon>
        <taxon>Platyhelminthes</taxon>
        <taxon>Trematoda</taxon>
        <taxon>Digenea</taxon>
        <taxon>Plagiorchiida</taxon>
        <taxon>Pronocephalata</taxon>
        <taxon>Paramphistomoidea</taxon>
        <taxon>Paramphistomidae</taxon>
        <taxon>Calicophoron</taxon>
    </lineage>
</organism>
<feature type="region of interest" description="Disordered" evidence="1">
    <location>
        <begin position="87"/>
        <end position="166"/>
    </location>
</feature>
<gene>
    <name evidence="3" type="ORF">CDAUBV1_LOCUS2517</name>
</gene>
<protein>
    <submittedName>
        <fullName evidence="3">Uncharacterized protein</fullName>
    </submittedName>
</protein>
<comment type="caution">
    <text evidence="3">The sequence shown here is derived from an EMBL/GenBank/DDBJ whole genome shotgun (WGS) entry which is preliminary data.</text>
</comment>
<dbReference type="EMBL" id="CAXLJL010000066">
    <property type="protein sequence ID" value="CAL5130464.1"/>
    <property type="molecule type" value="Genomic_DNA"/>
</dbReference>
<dbReference type="Proteomes" id="UP001497525">
    <property type="component" value="Unassembled WGS sequence"/>
</dbReference>
<evidence type="ECO:0000313" key="3">
    <source>
        <dbReference type="EMBL" id="CAL5130464.1"/>
    </source>
</evidence>
<feature type="transmembrane region" description="Helical" evidence="2">
    <location>
        <begin position="31"/>
        <end position="54"/>
    </location>
</feature>
<evidence type="ECO:0000256" key="1">
    <source>
        <dbReference type="SAM" id="MobiDB-lite"/>
    </source>
</evidence>
<keyword evidence="2" id="KW-0812">Transmembrane</keyword>
<dbReference type="AlphaFoldDB" id="A0AAV2SZV5"/>
<name>A0AAV2SZV5_CALDB</name>